<dbReference type="Proteomes" id="UP000006352">
    <property type="component" value="Unassembled WGS sequence"/>
</dbReference>
<evidence type="ECO:0000256" key="11">
    <source>
        <dbReference type="ARBA" id="ARBA00023033"/>
    </source>
</evidence>
<dbReference type="InterPro" id="IPR036396">
    <property type="entry name" value="Cyt_P450_sf"/>
</dbReference>
<keyword evidence="11 14" id="KW-0503">Monooxygenase</keyword>
<dbReference type="InterPro" id="IPR017972">
    <property type="entry name" value="Cyt_P450_CS"/>
</dbReference>
<dbReference type="PANTHER" id="PTHR46300">
    <property type="entry name" value="P450, PUTATIVE (EUROFUNG)-RELATED-RELATED"/>
    <property type="match status" value="1"/>
</dbReference>
<feature type="transmembrane region" description="Helical" evidence="15">
    <location>
        <begin position="6"/>
        <end position="26"/>
    </location>
</feature>
<keyword evidence="5 13" id="KW-0349">Heme</keyword>
<dbReference type="GO" id="GO:0005506">
    <property type="term" value="F:iron ion binding"/>
    <property type="evidence" value="ECO:0007669"/>
    <property type="project" value="InterPro"/>
</dbReference>
<keyword evidence="6 15" id="KW-0812">Transmembrane</keyword>
<evidence type="ECO:0000256" key="7">
    <source>
        <dbReference type="ARBA" id="ARBA00022723"/>
    </source>
</evidence>
<keyword evidence="7 13" id="KW-0479">Metal-binding</keyword>
<reference evidence="16 17" key="1">
    <citation type="journal article" date="2012" name="Appl. Environ. Microbiol.">
        <title>Short-read sequencing for genomic analysis of the brown rot fungus Fibroporia radiculosa.</title>
        <authorList>
            <person name="Tang J.D."/>
            <person name="Perkins A.D."/>
            <person name="Sonstegard T.S."/>
            <person name="Schroeder S.G."/>
            <person name="Burgess S.C."/>
            <person name="Diehl S.V."/>
        </authorList>
    </citation>
    <scope>NUCLEOTIDE SEQUENCE [LARGE SCALE GENOMIC DNA]</scope>
    <source>
        <strain evidence="16 17">TFFH 294</strain>
    </source>
</reference>
<feature type="binding site" description="axial binding residue" evidence="13">
    <location>
        <position position="451"/>
    </location>
    <ligand>
        <name>heme</name>
        <dbReference type="ChEBI" id="CHEBI:30413"/>
    </ligand>
    <ligandPart>
        <name>Fe</name>
        <dbReference type="ChEBI" id="CHEBI:18248"/>
    </ligandPart>
</feature>
<keyword evidence="10 13" id="KW-0408">Iron</keyword>
<evidence type="ECO:0000256" key="3">
    <source>
        <dbReference type="ARBA" id="ARBA00005179"/>
    </source>
</evidence>
<dbReference type="AlphaFoldDB" id="J4I8Q6"/>
<keyword evidence="8 15" id="KW-1133">Transmembrane helix</keyword>
<comment type="cofactor">
    <cofactor evidence="1 13">
        <name>heme</name>
        <dbReference type="ChEBI" id="CHEBI:30413"/>
    </cofactor>
</comment>
<dbReference type="GO" id="GO:0016705">
    <property type="term" value="F:oxidoreductase activity, acting on paired donors, with incorporation or reduction of molecular oxygen"/>
    <property type="evidence" value="ECO:0007669"/>
    <property type="project" value="InterPro"/>
</dbReference>
<comment type="subcellular location">
    <subcellularLocation>
        <location evidence="2">Membrane</location>
        <topology evidence="2">Single-pass membrane protein</topology>
    </subcellularLocation>
</comment>
<dbReference type="RefSeq" id="XP_012179109.1">
    <property type="nucleotide sequence ID" value="XM_012323719.1"/>
</dbReference>
<dbReference type="InterPro" id="IPR001128">
    <property type="entry name" value="Cyt_P450"/>
</dbReference>
<dbReference type="GO" id="GO:0004497">
    <property type="term" value="F:monooxygenase activity"/>
    <property type="evidence" value="ECO:0007669"/>
    <property type="project" value="UniProtKB-KW"/>
</dbReference>
<dbReference type="OrthoDB" id="2789670at2759"/>
<proteinExistence type="inferred from homology"/>
<dbReference type="GeneID" id="24094737"/>
<dbReference type="InterPro" id="IPR050364">
    <property type="entry name" value="Cytochrome_P450_fung"/>
</dbReference>
<evidence type="ECO:0000256" key="6">
    <source>
        <dbReference type="ARBA" id="ARBA00022692"/>
    </source>
</evidence>
<dbReference type="PROSITE" id="PS00086">
    <property type="entry name" value="CYTOCHROME_P450"/>
    <property type="match status" value="1"/>
</dbReference>
<evidence type="ECO:0000256" key="9">
    <source>
        <dbReference type="ARBA" id="ARBA00023002"/>
    </source>
</evidence>
<evidence type="ECO:0008006" key="18">
    <source>
        <dbReference type="Google" id="ProtNLM"/>
    </source>
</evidence>
<evidence type="ECO:0000256" key="10">
    <source>
        <dbReference type="ARBA" id="ARBA00023004"/>
    </source>
</evidence>
<keyword evidence="12 15" id="KW-0472">Membrane</keyword>
<evidence type="ECO:0000256" key="1">
    <source>
        <dbReference type="ARBA" id="ARBA00001971"/>
    </source>
</evidence>
<dbReference type="InParanoid" id="J4I8Q6"/>
<dbReference type="Gene3D" id="1.10.630.10">
    <property type="entry name" value="Cytochrome P450"/>
    <property type="match status" value="1"/>
</dbReference>
<dbReference type="Pfam" id="PF00067">
    <property type="entry name" value="p450"/>
    <property type="match status" value="1"/>
</dbReference>
<evidence type="ECO:0000256" key="13">
    <source>
        <dbReference type="PIRSR" id="PIRSR602401-1"/>
    </source>
</evidence>
<dbReference type="GO" id="GO:0020037">
    <property type="term" value="F:heme binding"/>
    <property type="evidence" value="ECO:0007669"/>
    <property type="project" value="InterPro"/>
</dbReference>
<evidence type="ECO:0000256" key="12">
    <source>
        <dbReference type="ARBA" id="ARBA00023136"/>
    </source>
</evidence>
<dbReference type="PRINTS" id="PR00463">
    <property type="entry name" value="EP450I"/>
</dbReference>
<comment type="similarity">
    <text evidence="4 14">Belongs to the cytochrome P450 family.</text>
</comment>
<keyword evidence="9 14" id="KW-0560">Oxidoreductase</keyword>
<evidence type="ECO:0000256" key="8">
    <source>
        <dbReference type="ARBA" id="ARBA00022989"/>
    </source>
</evidence>
<name>J4I8Q6_9APHY</name>
<comment type="pathway">
    <text evidence="3">Secondary metabolite biosynthesis.</text>
</comment>
<dbReference type="CDD" id="cd11065">
    <property type="entry name" value="CYP64-like"/>
    <property type="match status" value="1"/>
</dbReference>
<evidence type="ECO:0000256" key="14">
    <source>
        <dbReference type="RuleBase" id="RU000461"/>
    </source>
</evidence>
<evidence type="ECO:0000313" key="17">
    <source>
        <dbReference type="Proteomes" id="UP000006352"/>
    </source>
</evidence>
<evidence type="ECO:0000256" key="2">
    <source>
        <dbReference type="ARBA" id="ARBA00004167"/>
    </source>
</evidence>
<accession>J4I8Q6</accession>
<dbReference type="InterPro" id="IPR002401">
    <property type="entry name" value="Cyt_P450_E_grp-I"/>
</dbReference>
<dbReference type="EMBL" id="HE796952">
    <property type="protein sequence ID" value="CCL99826.1"/>
    <property type="molecule type" value="Genomic_DNA"/>
</dbReference>
<dbReference type="STRING" id="599839.J4I8Q6"/>
<evidence type="ECO:0000256" key="4">
    <source>
        <dbReference type="ARBA" id="ARBA00010617"/>
    </source>
</evidence>
<dbReference type="SUPFAM" id="SSF48264">
    <property type="entry name" value="Cytochrome P450"/>
    <property type="match status" value="1"/>
</dbReference>
<evidence type="ECO:0000313" key="16">
    <source>
        <dbReference type="EMBL" id="CCL99826.1"/>
    </source>
</evidence>
<organism evidence="16 17">
    <name type="scientific">Fibroporia radiculosa</name>
    <dbReference type="NCBI Taxonomy" id="599839"/>
    <lineage>
        <taxon>Eukaryota</taxon>
        <taxon>Fungi</taxon>
        <taxon>Dikarya</taxon>
        <taxon>Basidiomycota</taxon>
        <taxon>Agaricomycotina</taxon>
        <taxon>Agaricomycetes</taxon>
        <taxon>Polyporales</taxon>
        <taxon>Fibroporiaceae</taxon>
        <taxon>Fibroporia</taxon>
    </lineage>
</organism>
<gene>
    <name evidence="16" type="ORF">FIBRA_01850</name>
</gene>
<protein>
    <recommendedName>
        <fullName evidence="18">Cytochrome P450</fullName>
    </recommendedName>
</protein>
<dbReference type="PANTHER" id="PTHR46300:SF7">
    <property type="entry name" value="P450, PUTATIVE (EUROFUNG)-RELATED"/>
    <property type="match status" value="1"/>
</dbReference>
<dbReference type="GO" id="GO:0016020">
    <property type="term" value="C:membrane"/>
    <property type="evidence" value="ECO:0007669"/>
    <property type="project" value="UniProtKB-SubCell"/>
</dbReference>
<sequence>MELLEYTPRLLYVVVVVVVAVVIYTLSSVGPWRKGRADFRLPPGPKAVPLLGNVHQLPLQNQHKFFSSWSSKYGDVIFAQLFRTPTIIINSFQVAQDLLDKKSSKYSYRPRFVLLAELMGWDNVITHMTYGERFRKHRRWIADAFQNKDSLKSYRPLQYKETYILLSGLLQNPGDVRLHLRRFAAAMIMKIAYGHTVTSIDDKYIHIAESAAKETVEAGGPGSMLVDFFPFLTLWPLWFPGAGFKRKAFEVRALVRNMLDTPFNMVKNAMLSGTASPCFTASLLEEMINSKSPTEEDEDDIKGAAGVLYGASTDTTVAVLSTFVLAMVLHPDVYKKAQEEVDRVVGSDRLPVFEDRISLPYLECVIREVYRWNCPVPLGIPHKVMQDDSYRDYDIPGGSMVIPNIWAMVQDHEHYPAPESFRPERFLEMSHDVADTRDPRNMVFGFGRRACPGKQFADTSIWLVVANMIATLDISKTTDFRGDPVTPQAAFISGFVSHPEPFVCNVAPRSDKIAEMVSELNANAVV</sequence>
<evidence type="ECO:0000256" key="5">
    <source>
        <dbReference type="ARBA" id="ARBA00022617"/>
    </source>
</evidence>
<keyword evidence="17" id="KW-1185">Reference proteome</keyword>
<evidence type="ECO:0000256" key="15">
    <source>
        <dbReference type="SAM" id="Phobius"/>
    </source>
</evidence>
<dbReference type="HOGENOM" id="CLU_001570_2_3_1"/>